<sequence>MQSAHLSQMRQPYS</sequence>
<name>A0A2P4S7I5_BAMTH</name>
<dbReference type="Proteomes" id="UP000237246">
    <property type="component" value="Unassembled WGS sequence"/>
</dbReference>
<evidence type="ECO:0000313" key="1">
    <source>
        <dbReference type="EMBL" id="POI20058.1"/>
    </source>
</evidence>
<organism evidence="1 2">
    <name type="scientific">Bambusicola thoracicus</name>
    <name type="common">Chinese bamboo-partridge</name>
    <name type="synonym">Perdix thoracica</name>
    <dbReference type="NCBI Taxonomy" id="9083"/>
    <lineage>
        <taxon>Eukaryota</taxon>
        <taxon>Metazoa</taxon>
        <taxon>Chordata</taxon>
        <taxon>Craniata</taxon>
        <taxon>Vertebrata</taxon>
        <taxon>Euteleostomi</taxon>
        <taxon>Archelosauria</taxon>
        <taxon>Archosauria</taxon>
        <taxon>Dinosauria</taxon>
        <taxon>Saurischia</taxon>
        <taxon>Theropoda</taxon>
        <taxon>Coelurosauria</taxon>
        <taxon>Aves</taxon>
        <taxon>Neognathae</taxon>
        <taxon>Galloanserae</taxon>
        <taxon>Galliformes</taxon>
        <taxon>Phasianidae</taxon>
        <taxon>Perdicinae</taxon>
        <taxon>Bambusicola</taxon>
    </lineage>
</organism>
<protein>
    <submittedName>
        <fullName evidence="1">Uncharacterized protein</fullName>
    </submittedName>
</protein>
<proteinExistence type="predicted"/>
<keyword evidence="2" id="KW-1185">Reference proteome</keyword>
<accession>A0A2P4S7I5</accession>
<gene>
    <name evidence="1" type="ORF">CIB84_016196</name>
</gene>
<dbReference type="EMBL" id="PPHD01089169">
    <property type="protein sequence ID" value="POI20058.1"/>
    <property type="molecule type" value="Genomic_DNA"/>
</dbReference>
<comment type="caution">
    <text evidence="1">The sequence shown here is derived from an EMBL/GenBank/DDBJ whole genome shotgun (WGS) entry which is preliminary data.</text>
</comment>
<reference evidence="1 2" key="1">
    <citation type="submission" date="2018-01" db="EMBL/GenBank/DDBJ databases">
        <title>Comparison of the Chinese Bamboo Partridge and Red Junglefowl genome sequences highlights the importance of demography in genome evolution.</title>
        <authorList>
            <person name="Tiley G.P."/>
            <person name="Kimball R.T."/>
            <person name="Braun E.L."/>
            <person name="Burleigh J.G."/>
        </authorList>
    </citation>
    <scope>NUCLEOTIDE SEQUENCE [LARGE SCALE GENOMIC DNA]</scope>
    <source>
        <strain evidence="1">RTK389</strain>
        <tissue evidence="1">Blood</tissue>
    </source>
</reference>
<evidence type="ECO:0000313" key="2">
    <source>
        <dbReference type="Proteomes" id="UP000237246"/>
    </source>
</evidence>